<reference evidence="1 2" key="1">
    <citation type="submission" date="2010-08" db="EMBL/GenBank/DDBJ databases">
        <authorList>
            <person name="Durkin A.S."/>
            <person name="Madupu R."/>
            <person name="Torralba M."/>
            <person name="Gillis M."/>
            <person name="Methe B."/>
            <person name="Sutton G."/>
            <person name="Nelson K.E."/>
        </authorList>
    </citation>
    <scope>NUCLEOTIDE SEQUENCE [LARGE SCALE GENOMIC DNA]</scope>
    <source>
        <strain evidence="1 2">BVS033A4</strain>
    </source>
</reference>
<sequence length="39" mass="4516">MTLNNIYDKIKLTMEVRLFMFEVLRVGGSGGRDKCPRRA</sequence>
<evidence type="ECO:0000313" key="2">
    <source>
        <dbReference type="Proteomes" id="UP000003807"/>
    </source>
</evidence>
<protein>
    <submittedName>
        <fullName evidence="1">Uncharacterized protein</fullName>
    </submittedName>
</protein>
<dbReference type="Proteomes" id="UP000003807">
    <property type="component" value="Unassembled WGS sequence"/>
</dbReference>
<comment type="caution">
    <text evidence="1">The sequence shown here is derived from an EMBL/GenBank/DDBJ whole genome shotgun (WGS) entry which is preliminary data.</text>
</comment>
<dbReference type="AlphaFoldDB" id="E1KWY1"/>
<organism evidence="1 2">
    <name type="scientific">Finegoldia magna BVS033A4</name>
    <dbReference type="NCBI Taxonomy" id="866773"/>
    <lineage>
        <taxon>Bacteria</taxon>
        <taxon>Bacillati</taxon>
        <taxon>Bacillota</taxon>
        <taxon>Tissierellia</taxon>
        <taxon>Tissierellales</taxon>
        <taxon>Peptoniphilaceae</taxon>
        <taxon>Finegoldia</taxon>
    </lineage>
</organism>
<dbReference type="EMBL" id="AEDP01000021">
    <property type="protein sequence ID" value="EFL54425.1"/>
    <property type="molecule type" value="Genomic_DNA"/>
</dbReference>
<name>E1KWY1_FINMA</name>
<gene>
    <name evidence="1" type="ORF">HMPREF9289_0403</name>
</gene>
<proteinExistence type="predicted"/>
<evidence type="ECO:0000313" key="1">
    <source>
        <dbReference type="EMBL" id="EFL54425.1"/>
    </source>
</evidence>
<accession>E1KWY1</accession>